<evidence type="ECO:0000313" key="1">
    <source>
        <dbReference type="EMBL" id="AYD47695.1"/>
    </source>
</evidence>
<gene>
    <name evidence="1" type="ORF">D6B99_08825</name>
</gene>
<proteinExistence type="predicted"/>
<dbReference type="Proteomes" id="UP000266118">
    <property type="component" value="Chromosome"/>
</dbReference>
<organism evidence="1 2">
    <name type="scientific">Arachidicoccus soli</name>
    <dbReference type="NCBI Taxonomy" id="2341117"/>
    <lineage>
        <taxon>Bacteria</taxon>
        <taxon>Pseudomonadati</taxon>
        <taxon>Bacteroidota</taxon>
        <taxon>Chitinophagia</taxon>
        <taxon>Chitinophagales</taxon>
        <taxon>Chitinophagaceae</taxon>
        <taxon>Arachidicoccus</taxon>
    </lineage>
</organism>
<dbReference type="SUPFAM" id="SSF56935">
    <property type="entry name" value="Porins"/>
    <property type="match status" value="1"/>
</dbReference>
<protein>
    <submittedName>
        <fullName evidence="1">DUF2490 domain-containing protein</fullName>
    </submittedName>
</protein>
<keyword evidence="2" id="KW-1185">Reference proteome</keyword>
<sequence length="259" mass="30541">MNNNMHKFFYLLVLIHTGFTGSLFAQKQITNKGQYWARYYGKYKLSPNWGVNLEIDDRRFFKDNRQANWVLPRVTINRKLGEGWDVGLGFTYYNSSNPADPSKPIAVTVPELRPHQELNYTQKIKKLSISQRFRIEERWTHNATTSELTAGYSFKGRFRYQLQLNYLLIDPMDDVGALSVKTSDEIMLNLGRSIVQNTFDQNRAYVGLNYGLNKNFQVELGYMDYFQERSSGTQYYHYKIARLTIYHTINFYKKHSLKN</sequence>
<dbReference type="OrthoDB" id="1118734at2"/>
<dbReference type="Pfam" id="PF10677">
    <property type="entry name" value="DUF2490"/>
    <property type="match status" value="1"/>
</dbReference>
<accession>A0A386HPD2</accession>
<dbReference type="RefSeq" id="WP_119987145.1">
    <property type="nucleotide sequence ID" value="NZ_CP032489.1"/>
</dbReference>
<reference evidence="1 2" key="1">
    <citation type="submission" date="2018-09" db="EMBL/GenBank/DDBJ databases">
        <title>Arachidicoccus sp. nov., a bacterium isolated from soil.</title>
        <authorList>
            <person name="Weon H.-Y."/>
            <person name="Kwon S.-W."/>
            <person name="Lee S.A."/>
        </authorList>
    </citation>
    <scope>NUCLEOTIDE SEQUENCE [LARGE SCALE GENOMIC DNA]</scope>
    <source>
        <strain evidence="1 2">KIS59-12</strain>
    </source>
</reference>
<dbReference type="KEGG" id="ark:D6B99_08825"/>
<evidence type="ECO:0000313" key="2">
    <source>
        <dbReference type="Proteomes" id="UP000266118"/>
    </source>
</evidence>
<dbReference type="AlphaFoldDB" id="A0A386HPD2"/>
<name>A0A386HPD2_9BACT</name>
<dbReference type="EMBL" id="CP032489">
    <property type="protein sequence ID" value="AYD47695.1"/>
    <property type="molecule type" value="Genomic_DNA"/>
</dbReference>
<dbReference type="InterPro" id="IPR019619">
    <property type="entry name" value="DUF2490"/>
</dbReference>